<dbReference type="Gene3D" id="3.30.2180.10">
    <property type="entry name" value="ATP12-like"/>
    <property type="match status" value="1"/>
</dbReference>
<dbReference type="Gene3D" id="1.10.3580.10">
    <property type="entry name" value="ATP12 ATPase"/>
    <property type="match status" value="1"/>
</dbReference>
<reference evidence="6" key="1">
    <citation type="submission" date="2022-07" db="EMBL/GenBank/DDBJ databases">
        <title>Phylogenomic reconstructions and comparative analyses of Kickxellomycotina fungi.</title>
        <authorList>
            <person name="Reynolds N.K."/>
            <person name="Stajich J.E."/>
            <person name="Barry K."/>
            <person name="Grigoriev I.V."/>
            <person name="Crous P."/>
            <person name="Smith M.E."/>
        </authorList>
    </citation>
    <scope>NUCLEOTIDE SEQUENCE</scope>
    <source>
        <strain evidence="6">BCRC 34381</strain>
    </source>
</reference>
<dbReference type="Pfam" id="PF07542">
    <property type="entry name" value="ATP12"/>
    <property type="match status" value="1"/>
</dbReference>
<dbReference type="AlphaFoldDB" id="A0A9W7XTB7"/>
<dbReference type="InterPro" id="IPR023335">
    <property type="entry name" value="ATP12_ortho_dom_sf"/>
</dbReference>
<keyword evidence="3" id="KW-0809">Transit peptide</keyword>
<proteinExistence type="inferred from homology"/>
<dbReference type="PANTHER" id="PTHR21013:SF10">
    <property type="entry name" value="ATP SYNTHASE MITOCHONDRIAL F1 COMPLEX ASSEMBLY FACTOR 2"/>
    <property type="match status" value="1"/>
</dbReference>
<dbReference type="SUPFAM" id="SSF160909">
    <property type="entry name" value="ATP12-like"/>
    <property type="match status" value="1"/>
</dbReference>
<protein>
    <submittedName>
        <fullName evidence="6">Chaperone</fullName>
    </submittedName>
</protein>
<comment type="similarity">
    <text evidence="2">Belongs to the ATP12 family.</text>
</comment>
<evidence type="ECO:0000256" key="4">
    <source>
        <dbReference type="ARBA" id="ARBA00023128"/>
    </source>
</evidence>
<comment type="caution">
    <text evidence="6">The sequence shown here is derived from an EMBL/GenBank/DDBJ whole genome shotgun (WGS) entry which is preliminary data.</text>
</comment>
<name>A0A9W7XTB7_9FUNG</name>
<gene>
    <name evidence="6" type="primary">atp12</name>
    <name evidence="6" type="ORF">LPJ61_006170</name>
</gene>
<dbReference type="OrthoDB" id="5673at2759"/>
<dbReference type="Proteomes" id="UP001143981">
    <property type="component" value="Unassembled WGS sequence"/>
</dbReference>
<evidence type="ECO:0000313" key="7">
    <source>
        <dbReference type="Proteomes" id="UP001143981"/>
    </source>
</evidence>
<comment type="subcellular location">
    <subcellularLocation>
        <location evidence="1">Mitochondrion</location>
    </subcellularLocation>
</comment>
<evidence type="ECO:0000256" key="1">
    <source>
        <dbReference type="ARBA" id="ARBA00004173"/>
    </source>
</evidence>
<dbReference type="GO" id="GO:0005739">
    <property type="term" value="C:mitochondrion"/>
    <property type="evidence" value="ECO:0007669"/>
    <property type="project" value="UniProtKB-SubCell"/>
</dbReference>
<evidence type="ECO:0000313" key="6">
    <source>
        <dbReference type="EMBL" id="KAJ1720374.1"/>
    </source>
</evidence>
<dbReference type="InterPro" id="IPR042272">
    <property type="entry name" value="ATP12_ATP_synth-F1-assembly_N"/>
</dbReference>
<keyword evidence="7" id="KW-1185">Reference proteome</keyword>
<dbReference type="PANTHER" id="PTHR21013">
    <property type="entry name" value="ATP SYNTHASE MITOCHONDRIAL F1 COMPLEX ASSEMBLY FACTOR 2/ATP12 PROTEIN, MITOCHONDRIAL PRECURSOR"/>
    <property type="match status" value="1"/>
</dbReference>
<accession>A0A9W7XTB7</accession>
<organism evidence="6 7">
    <name type="scientific">Coemansia biformis</name>
    <dbReference type="NCBI Taxonomy" id="1286918"/>
    <lineage>
        <taxon>Eukaryota</taxon>
        <taxon>Fungi</taxon>
        <taxon>Fungi incertae sedis</taxon>
        <taxon>Zoopagomycota</taxon>
        <taxon>Kickxellomycotina</taxon>
        <taxon>Kickxellomycetes</taxon>
        <taxon>Kickxellales</taxon>
        <taxon>Kickxellaceae</taxon>
        <taxon>Coemansia</taxon>
    </lineage>
</organism>
<sequence>MFLRGSCSASVAIGRIRGAAALASGGSIRVLRRGLSSSHSPAPPQDDVPVKNTAPVIRRFWRNVGVGERDGHHVVLLDTRPLKTPDGKLVQIALRQRALAWLVAGEWELQKEVLGAHSLPLTSLVSRAIDGLSDPAVRGDVVDKLLKYFQTDSACLHDEGPRALADLQQRHYAPILKWARSTYGIDIQATTDIFALRQSPQAVAALRQAAAGFGPLKLAALERAVMAAKSFLIGLALVEQHITAEEAALASQVEANAQTQLWGELENAHDLDNAAIRQILGASACAAASA</sequence>
<dbReference type="InterPro" id="IPR011419">
    <property type="entry name" value="ATP12_ATP_synth-F1-assembly"/>
</dbReference>
<dbReference type="EMBL" id="JANBOI010002685">
    <property type="protein sequence ID" value="KAJ1720374.1"/>
    <property type="molecule type" value="Genomic_DNA"/>
</dbReference>
<dbReference type="GO" id="GO:0033615">
    <property type="term" value="P:mitochondrial proton-transporting ATP synthase complex assembly"/>
    <property type="evidence" value="ECO:0007669"/>
    <property type="project" value="TreeGrafter"/>
</dbReference>
<evidence type="ECO:0000256" key="2">
    <source>
        <dbReference type="ARBA" id="ARBA00008231"/>
    </source>
</evidence>
<evidence type="ECO:0000256" key="3">
    <source>
        <dbReference type="ARBA" id="ARBA00022946"/>
    </source>
</evidence>
<keyword evidence="4" id="KW-0496">Mitochondrion</keyword>
<keyword evidence="5" id="KW-0143">Chaperone</keyword>
<evidence type="ECO:0000256" key="5">
    <source>
        <dbReference type="ARBA" id="ARBA00023186"/>
    </source>
</evidence>